<dbReference type="AlphaFoldDB" id="A0A317NH19"/>
<keyword evidence="2" id="KW-1185">Reference proteome</keyword>
<evidence type="ECO:0000313" key="2">
    <source>
        <dbReference type="Proteomes" id="UP000246410"/>
    </source>
</evidence>
<comment type="caution">
    <text evidence="1">The sequence shown here is derived from an EMBL/GenBank/DDBJ whole genome shotgun (WGS) entry which is preliminary data.</text>
</comment>
<dbReference type="Proteomes" id="UP000246410">
    <property type="component" value="Unassembled WGS sequence"/>
</dbReference>
<name>A0A317NH19_9NOCA</name>
<reference evidence="1 2" key="1">
    <citation type="submission" date="2018-05" db="EMBL/GenBank/DDBJ databases">
        <title>Genomic Encyclopedia of Type Strains, Phase IV (KMG-IV): sequencing the most valuable type-strain genomes for metagenomic binning, comparative biology and taxonomic classification.</title>
        <authorList>
            <person name="Goeker M."/>
        </authorList>
    </citation>
    <scope>NUCLEOTIDE SEQUENCE [LARGE SCALE GENOMIC DNA]</scope>
    <source>
        <strain evidence="1 2">DSM 44717</strain>
    </source>
</reference>
<protein>
    <submittedName>
        <fullName evidence="1">Uncharacterized protein</fullName>
    </submittedName>
</protein>
<dbReference type="EMBL" id="QGTL01000006">
    <property type="protein sequence ID" value="PWV74340.1"/>
    <property type="molecule type" value="Genomic_DNA"/>
</dbReference>
<dbReference type="RefSeq" id="WP_110038801.1">
    <property type="nucleotide sequence ID" value="NZ_JBFAHU010000001.1"/>
</dbReference>
<organism evidence="1 2">
    <name type="scientific">Nocardia neocaledoniensis</name>
    <dbReference type="NCBI Taxonomy" id="236511"/>
    <lineage>
        <taxon>Bacteria</taxon>
        <taxon>Bacillati</taxon>
        <taxon>Actinomycetota</taxon>
        <taxon>Actinomycetes</taxon>
        <taxon>Mycobacteriales</taxon>
        <taxon>Nocardiaceae</taxon>
        <taxon>Nocardia</taxon>
    </lineage>
</organism>
<evidence type="ECO:0000313" key="1">
    <source>
        <dbReference type="EMBL" id="PWV74340.1"/>
    </source>
</evidence>
<gene>
    <name evidence="1" type="ORF">DFR69_106151</name>
</gene>
<proteinExistence type="predicted"/>
<accession>A0A317NH19</accession>
<sequence length="72" mass="8169">MPAQRSPRPGEPDTHLRVIAGTVVADFRGCRTAVRNFVRDWLSRPHPGITVEEIRNGLLPAQRMPCESLWIH</sequence>